<dbReference type="GO" id="GO:0015986">
    <property type="term" value="P:proton motive force-driven ATP synthesis"/>
    <property type="evidence" value="ECO:0007669"/>
    <property type="project" value="InterPro"/>
</dbReference>
<evidence type="ECO:0000256" key="3">
    <source>
        <dbReference type="ARBA" id="ARBA00011291"/>
    </source>
</evidence>
<dbReference type="GO" id="GO:0045259">
    <property type="term" value="C:proton-transporting ATP synthase complex"/>
    <property type="evidence" value="ECO:0007669"/>
    <property type="project" value="UniProtKB-KW"/>
</dbReference>
<protein>
    <recommendedName>
        <fullName evidence="12">ATP synthase complex subunit 8</fullName>
    </recommendedName>
</protein>
<evidence type="ECO:0000256" key="8">
    <source>
        <dbReference type="ARBA" id="ARBA00022989"/>
    </source>
</evidence>
<keyword evidence="11 13" id="KW-0472">Membrane</keyword>
<dbReference type="Pfam" id="PF00895">
    <property type="entry name" value="ATP-synt_8"/>
    <property type="match status" value="1"/>
</dbReference>
<evidence type="ECO:0000256" key="11">
    <source>
        <dbReference type="ARBA" id="ARBA00023136"/>
    </source>
</evidence>
<accession>A0A8F2T9V4</accession>
<reference evidence="14" key="1">
    <citation type="submission" date="2021-03" db="EMBL/GenBank/DDBJ databases">
        <authorList>
            <person name="Zhou F."/>
        </authorList>
    </citation>
    <scope>NUCLEOTIDE SEQUENCE</scope>
</reference>
<evidence type="ECO:0000256" key="13">
    <source>
        <dbReference type="SAM" id="Phobius"/>
    </source>
</evidence>
<comment type="subcellular location">
    <subcellularLocation>
        <location evidence="1 12">Mitochondrion membrane</location>
        <topology evidence="1 12">Single-pass membrane protein</topology>
    </subcellularLocation>
</comment>
<gene>
    <name evidence="14" type="primary">atp8</name>
</gene>
<evidence type="ECO:0000256" key="4">
    <source>
        <dbReference type="ARBA" id="ARBA00022448"/>
    </source>
</evidence>
<evidence type="ECO:0000313" key="14">
    <source>
        <dbReference type="EMBL" id="QWV61258.1"/>
    </source>
</evidence>
<evidence type="ECO:0000256" key="1">
    <source>
        <dbReference type="ARBA" id="ARBA00004304"/>
    </source>
</evidence>
<name>A0A8F2T9V4_9NEOP</name>
<keyword evidence="7 12" id="KW-0375">Hydrogen ion transport</keyword>
<keyword evidence="6 12" id="KW-0812">Transmembrane</keyword>
<evidence type="ECO:0000256" key="9">
    <source>
        <dbReference type="ARBA" id="ARBA00023065"/>
    </source>
</evidence>
<dbReference type="GO" id="GO:0031966">
    <property type="term" value="C:mitochondrial membrane"/>
    <property type="evidence" value="ECO:0007669"/>
    <property type="project" value="UniProtKB-SubCell"/>
</dbReference>
<organism evidence="14">
    <name type="scientific">Dudusa sphingiformis</name>
    <dbReference type="NCBI Taxonomy" id="1857673"/>
    <lineage>
        <taxon>Eukaryota</taxon>
        <taxon>Metazoa</taxon>
        <taxon>Ecdysozoa</taxon>
        <taxon>Arthropoda</taxon>
        <taxon>Hexapoda</taxon>
        <taxon>Insecta</taxon>
        <taxon>Pterygota</taxon>
        <taxon>Neoptera</taxon>
        <taxon>Endopterygota</taxon>
        <taxon>Lepidoptera</taxon>
        <taxon>Glossata</taxon>
        <taxon>Ditrysia</taxon>
        <taxon>Noctuoidea</taxon>
        <taxon>Notodontidae</taxon>
        <taxon>Dudusinae</taxon>
        <taxon>Dudusa</taxon>
    </lineage>
</organism>
<dbReference type="EMBL" id="MW788876">
    <property type="protein sequence ID" value="QWV61258.1"/>
    <property type="molecule type" value="Genomic_DNA"/>
</dbReference>
<keyword evidence="10 12" id="KW-0496">Mitochondrion</keyword>
<evidence type="ECO:0000256" key="10">
    <source>
        <dbReference type="ARBA" id="ARBA00023128"/>
    </source>
</evidence>
<geneLocation type="mitochondrion" evidence="14"/>
<comment type="similarity">
    <text evidence="2 12">Belongs to the ATPase protein 8 family.</text>
</comment>
<dbReference type="GO" id="GO:0015078">
    <property type="term" value="F:proton transmembrane transporter activity"/>
    <property type="evidence" value="ECO:0007669"/>
    <property type="project" value="InterPro"/>
</dbReference>
<evidence type="ECO:0000256" key="12">
    <source>
        <dbReference type="RuleBase" id="RU003661"/>
    </source>
</evidence>
<keyword evidence="8 13" id="KW-1133">Transmembrane helix</keyword>
<keyword evidence="9 12" id="KW-0406">Ion transport</keyword>
<keyword evidence="4 12" id="KW-0813">Transport</keyword>
<evidence type="ECO:0000256" key="2">
    <source>
        <dbReference type="ARBA" id="ARBA00008892"/>
    </source>
</evidence>
<proteinExistence type="inferred from homology"/>
<dbReference type="AlphaFoldDB" id="A0A8F2T9V4"/>
<sequence length="57" mass="7383">MPQMMPINWLLFFFFFIFIYLIFNILNYYIYNIKSPNFMKLSNNYKNKTYKNLYWKW</sequence>
<comment type="subunit">
    <text evidence="3">F-type ATPases have 2 components, CF(1) - the catalytic core - and CF(0) - the membrane proton channel.</text>
</comment>
<evidence type="ECO:0000256" key="5">
    <source>
        <dbReference type="ARBA" id="ARBA00022547"/>
    </source>
</evidence>
<feature type="transmembrane region" description="Helical" evidence="13">
    <location>
        <begin position="6"/>
        <end position="30"/>
    </location>
</feature>
<evidence type="ECO:0000256" key="6">
    <source>
        <dbReference type="ARBA" id="ARBA00022692"/>
    </source>
</evidence>
<evidence type="ECO:0000256" key="7">
    <source>
        <dbReference type="ARBA" id="ARBA00022781"/>
    </source>
</evidence>
<dbReference type="InterPro" id="IPR001421">
    <property type="entry name" value="ATP8_metazoa"/>
</dbReference>
<keyword evidence="5 12" id="KW-0138">CF(0)</keyword>